<dbReference type="InterPro" id="IPR036047">
    <property type="entry name" value="F-box-like_dom_sf"/>
</dbReference>
<keyword evidence="4" id="KW-1185">Reference proteome</keyword>
<keyword evidence="1" id="KW-0812">Transmembrane</keyword>
<keyword evidence="1" id="KW-1133">Transmembrane helix</keyword>
<dbReference type="PANTHER" id="PTHR31672">
    <property type="entry name" value="BNACNNG10540D PROTEIN"/>
    <property type="match status" value="1"/>
</dbReference>
<evidence type="ECO:0000313" key="3">
    <source>
        <dbReference type="EMBL" id="KAK4564130.1"/>
    </source>
</evidence>
<name>A0AAN7E6G8_QUERU</name>
<feature type="domain" description="F-box" evidence="2">
    <location>
        <begin position="3"/>
        <end position="49"/>
    </location>
</feature>
<evidence type="ECO:0000313" key="4">
    <source>
        <dbReference type="Proteomes" id="UP001324115"/>
    </source>
</evidence>
<dbReference type="CDD" id="cd22157">
    <property type="entry name" value="F-box_AtFBW1-like"/>
    <property type="match status" value="1"/>
</dbReference>
<dbReference type="NCBIfam" id="TIGR01640">
    <property type="entry name" value="F_box_assoc_1"/>
    <property type="match status" value="1"/>
</dbReference>
<reference evidence="3 4" key="1">
    <citation type="journal article" date="2023" name="G3 (Bethesda)">
        <title>A haplotype-resolved chromosome-scale genome for Quercus rubra L. provides insights into the genetics of adaptive traits for red oak species.</title>
        <authorList>
            <person name="Kapoor B."/>
            <person name="Jenkins J."/>
            <person name="Schmutz J."/>
            <person name="Zhebentyayeva T."/>
            <person name="Kuelheim C."/>
            <person name="Coggeshall M."/>
            <person name="Heim C."/>
            <person name="Lasky J.R."/>
            <person name="Leites L."/>
            <person name="Islam-Faridi N."/>
            <person name="Romero-Severson J."/>
            <person name="DeLeo V.L."/>
            <person name="Lucas S.M."/>
            <person name="Lazic D."/>
            <person name="Gailing O."/>
            <person name="Carlson J."/>
            <person name="Staton M."/>
        </authorList>
    </citation>
    <scope>NUCLEOTIDE SEQUENCE [LARGE SCALE GENOMIC DNA]</scope>
    <source>
        <strain evidence="3">Pseudo-F2</strain>
    </source>
</reference>
<evidence type="ECO:0000259" key="2">
    <source>
        <dbReference type="PROSITE" id="PS50181"/>
    </source>
</evidence>
<sequence>MSQPKRDQVPYDVVNDIFGRLPVKSLTRFRSVSKPCNSIISDPTFISTLFNLNLTKSLISTNTHSGYLLYTPTVTTEHSSSTSKQLCTVVCNNDRTLTQVSKFEIPSFPGEYSIVGFFNSVFCLASYHQDFYHIIYLWNPSIRKFKELRSTRFRYSDVEVVFGFAFDSKNNDFKVLRLVTFREKKPQAEAELYTLSTDSWRKVIITTESLRGYEPNFGSIVSVLPHSVFCNGALHFIAKTCCHHFILSFDVHDETFHEIKLPQPQNHSLSFQLAVFKGLLAVLFFFFGLYNTGCLCDFWVMEEYGVVGSWARKCLIPVDSPHDFYCCTDNGELLFKSANGLVSINPPESLNWSILAIEDANWVGFSANSMESLVLLD</sequence>
<dbReference type="PROSITE" id="PS50181">
    <property type="entry name" value="FBOX"/>
    <property type="match status" value="1"/>
</dbReference>
<dbReference type="EMBL" id="JAXUIC010000011">
    <property type="protein sequence ID" value="KAK4564130.1"/>
    <property type="molecule type" value="Genomic_DNA"/>
</dbReference>
<feature type="transmembrane region" description="Helical" evidence="1">
    <location>
        <begin position="269"/>
        <end position="290"/>
    </location>
</feature>
<dbReference type="InterPro" id="IPR050796">
    <property type="entry name" value="SCF_F-box_component"/>
</dbReference>
<gene>
    <name evidence="3" type="ORF">RGQ29_006284</name>
</gene>
<accession>A0AAN7E6G8</accession>
<dbReference type="InterPro" id="IPR013187">
    <property type="entry name" value="F-box-assoc_dom_typ3"/>
</dbReference>
<organism evidence="3 4">
    <name type="scientific">Quercus rubra</name>
    <name type="common">Northern red oak</name>
    <name type="synonym">Quercus borealis</name>
    <dbReference type="NCBI Taxonomy" id="3512"/>
    <lineage>
        <taxon>Eukaryota</taxon>
        <taxon>Viridiplantae</taxon>
        <taxon>Streptophyta</taxon>
        <taxon>Embryophyta</taxon>
        <taxon>Tracheophyta</taxon>
        <taxon>Spermatophyta</taxon>
        <taxon>Magnoliopsida</taxon>
        <taxon>eudicotyledons</taxon>
        <taxon>Gunneridae</taxon>
        <taxon>Pentapetalae</taxon>
        <taxon>rosids</taxon>
        <taxon>fabids</taxon>
        <taxon>Fagales</taxon>
        <taxon>Fagaceae</taxon>
        <taxon>Quercus</taxon>
    </lineage>
</organism>
<dbReference type="SMART" id="SM00256">
    <property type="entry name" value="FBOX"/>
    <property type="match status" value="1"/>
</dbReference>
<evidence type="ECO:0000256" key="1">
    <source>
        <dbReference type="SAM" id="Phobius"/>
    </source>
</evidence>
<dbReference type="InterPro" id="IPR017451">
    <property type="entry name" value="F-box-assoc_interact_dom"/>
</dbReference>
<dbReference type="Pfam" id="PF08268">
    <property type="entry name" value="FBA_3"/>
    <property type="match status" value="1"/>
</dbReference>
<dbReference type="SUPFAM" id="SSF81383">
    <property type="entry name" value="F-box domain"/>
    <property type="match status" value="1"/>
</dbReference>
<proteinExistence type="predicted"/>
<comment type="caution">
    <text evidence="3">The sequence shown here is derived from an EMBL/GenBank/DDBJ whole genome shotgun (WGS) entry which is preliminary data.</text>
</comment>
<dbReference type="PANTHER" id="PTHR31672:SF13">
    <property type="entry name" value="F-BOX PROTEIN CPR30-LIKE"/>
    <property type="match status" value="1"/>
</dbReference>
<keyword evidence="1" id="KW-0472">Membrane</keyword>
<dbReference type="Pfam" id="PF00646">
    <property type="entry name" value="F-box"/>
    <property type="match status" value="1"/>
</dbReference>
<dbReference type="AlphaFoldDB" id="A0AAN7E6G8"/>
<protein>
    <recommendedName>
        <fullName evidence="2">F-box domain-containing protein</fullName>
    </recommendedName>
</protein>
<dbReference type="InterPro" id="IPR001810">
    <property type="entry name" value="F-box_dom"/>
</dbReference>
<dbReference type="Proteomes" id="UP001324115">
    <property type="component" value="Unassembled WGS sequence"/>
</dbReference>